<evidence type="ECO:0000313" key="2">
    <source>
        <dbReference type="Proteomes" id="UP000825483"/>
    </source>
</evidence>
<dbReference type="GO" id="GO:0009036">
    <property type="term" value="F:type II site-specific deoxyribonuclease activity"/>
    <property type="evidence" value="ECO:0007669"/>
    <property type="project" value="InterPro"/>
</dbReference>
<evidence type="ECO:0000313" key="1">
    <source>
        <dbReference type="EMBL" id="GJG58087.1"/>
    </source>
</evidence>
<keyword evidence="2" id="KW-1185">Reference proteome</keyword>
<keyword evidence="1" id="KW-0255">Endonuclease</keyword>
<accession>A0A9R1CV73</accession>
<gene>
    <name evidence="1" type="ORF">PRLR5076_09380</name>
</gene>
<keyword evidence="1" id="KW-0378">Hydrolase</keyword>
<proteinExistence type="predicted"/>
<dbReference type="GO" id="GO:0003677">
    <property type="term" value="F:DNA binding"/>
    <property type="evidence" value="ECO:0007669"/>
    <property type="project" value="InterPro"/>
</dbReference>
<dbReference type="Pfam" id="PF09568">
    <property type="entry name" value="RE_MjaI"/>
    <property type="match status" value="1"/>
</dbReference>
<dbReference type="EMBL" id="BPUB01000001">
    <property type="protein sequence ID" value="GJG58087.1"/>
    <property type="molecule type" value="Genomic_DNA"/>
</dbReference>
<sequence>MKKTITNQEVAALSNASVYPFPKYTTMLINQINQTAQGTRPKVVGQMSELIKEFDGQTLDEWKRWYDSRQPQAIDKATAKIYAQFLKLKEAMNLIDENLIREWVKDLVYNKTFCGLRVQQAIIAFIAEEVGKKGKWRLATKDEEAKGIDGYIDGKPVQVKSSTYKTEFQLREVIKAPIVYYEKKKSGLTVEFNPEDFKS</sequence>
<dbReference type="GO" id="GO:0009307">
    <property type="term" value="P:DNA restriction-modification system"/>
    <property type="evidence" value="ECO:0007669"/>
    <property type="project" value="InterPro"/>
</dbReference>
<name>A0A9R1CV73_9BACT</name>
<organism evidence="1 2">
    <name type="scientific">Prevotella lacticifex</name>
    <dbReference type="NCBI Taxonomy" id="2854755"/>
    <lineage>
        <taxon>Bacteria</taxon>
        <taxon>Pseudomonadati</taxon>
        <taxon>Bacteroidota</taxon>
        <taxon>Bacteroidia</taxon>
        <taxon>Bacteroidales</taxon>
        <taxon>Prevotellaceae</taxon>
        <taxon>Prevotella</taxon>
    </lineage>
</organism>
<reference evidence="1" key="1">
    <citation type="journal article" date="2022" name="Int. J. Syst. Evol. Microbiol.">
        <title>Prevotella lacticifex sp. nov., isolated from the rumen of cows.</title>
        <authorList>
            <person name="Shinkai T."/>
            <person name="Ikeyama N."/>
            <person name="Kumagai M."/>
            <person name="Ohmori H."/>
            <person name="Sakamoto M."/>
            <person name="Ohkuma M."/>
            <person name="Mitsumori M."/>
        </authorList>
    </citation>
    <scope>NUCLEOTIDE SEQUENCE</scope>
    <source>
        <strain evidence="1">R5076</strain>
    </source>
</reference>
<dbReference type="Proteomes" id="UP000825483">
    <property type="component" value="Unassembled WGS sequence"/>
</dbReference>
<dbReference type="AlphaFoldDB" id="A0A9R1CV73"/>
<dbReference type="RefSeq" id="WP_223927208.1">
    <property type="nucleotide sequence ID" value="NZ_BPTU01000005.1"/>
</dbReference>
<comment type="caution">
    <text evidence="1">The sequence shown here is derived from an EMBL/GenBank/DDBJ whole genome shotgun (WGS) entry which is preliminary data.</text>
</comment>
<dbReference type="InterPro" id="IPR019068">
    <property type="entry name" value="Restrct_endonuc_II_MjaI"/>
</dbReference>
<keyword evidence="1" id="KW-0540">Nuclease</keyword>
<dbReference type="GeneID" id="72468988"/>
<protein>
    <submittedName>
        <fullName evidence="1">Type II restriction endonuclease MjaI</fullName>
    </submittedName>
</protein>